<proteinExistence type="predicted"/>
<dbReference type="Pfam" id="PF12937">
    <property type="entry name" value="F-box-like"/>
    <property type="match status" value="1"/>
</dbReference>
<dbReference type="InterPro" id="IPR036047">
    <property type="entry name" value="F-box-like_dom_sf"/>
</dbReference>
<dbReference type="Gene3D" id="1.20.1280.50">
    <property type="match status" value="1"/>
</dbReference>
<dbReference type="PROSITE" id="PS50181">
    <property type="entry name" value="FBOX"/>
    <property type="match status" value="1"/>
</dbReference>
<protein>
    <recommendedName>
        <fullName evidence="1">F-box domain-containing protein</fullName>
    </recommendedName>
</protein>
<dbReference type="SUPFAM" id="SSF81383">
    <property type="entry name" value="F-box domain"/>
    <property type="match status" value="1"/>
</dbReference>
<evidence type="ECO:0000259" key="1">
    <source>
        <dbReference type="PROSITE" id="PS50181"/>
    </source>
</evidence>
<reference evidence="2" key="1">
    <citation type="submission" date="2015-11" db="EMBL/GenBank/DDBJ databases">
        <title>De novo transcriptome assembly of four potential Pierce s Disease insect vectors from Arizona vineyards.</title>
        <authorList>
            <person name="Tassone E.E."/>
        </authorList>
    </citation>
    <scope>NUCLEOTIDE SEQUENCE</scope>
</reference>
<accession>A0A1B6L3F4</accession>
<dbReference type="SMART" id="SM00256">
    <property type="entry name" value="FBOX"/>
    <property type="match status" value="1"/>
</dbReference>
<dbReference type="InterPro" id="IPR036322">
    <property type="entry name" value="WD40_repeat_dom_sf"/>
</dbReference>
<feature type="domain" description="F-box" evidence="1">
    <location>
        <begin position="1"/>
        <end position="44"/>
    </location>
</feature>
<dbReference type="AlphaFoldDB" id="A0A1B6L3F4"/>
<organism evidence="2">
    <name type="scientific">Graphocephala atropunctata</name>
    <dbReference type="NCBI Taxonomy" id="36148"/>
    <lineage>
        <taxon>Eukaryota</taxon>
        <taxon>Metazoa</taxon>
        <taxon>Ecdysozoa</taxon>
        <taxon>Arthropoda</taxon>
        <taxon>Hexapoda</taxon>
        <taxon>Insecta</taxon>
        <taxon>Pterygota</taxon>
        <taxon>Neoptera</taxon>
        <taxon>Paraneoptera</taxon>
        <taxon>Hemiptera</taxon>
        <taxon>Auchenorrhyncha</taxon>
        <taxon>Membracoidea</taxon>
        <taxon>Cicadellidae</taxon>
        <taxon>Cicadellinae</taxon>
        <taxon>Cicadellini</taxon>
        <taxon>Graphocephala</taxon>
    </lineage>
</organism>
<dbReference type="SUPFAM" id="SSF50978">
    <property type="entry name" value="WD40 repeat-like"/>
    <property type="match status" value="1"/>
</dbReference>
<evidence type="ECO:0000313" key="2">
    <source>
        <dbReference type="EMBL" id="JAT18200.1"/>
    </source>
</evidence>
<name>A0A1B6L3F4_9HEMI</name>
<dbReference type="InterPro" id="IPR001810">
    <property type="entry name" value="F-box_dom"/>
</dbReference>
<sequence>MDSLPVEVVEIIAQYLTAKDLAACCAISRAWRDMFGQDIIWKAHCNRAVAKYLATAESSVEPRFVTPESKDEENSLSPLGDWRLAYLREQLLWNHWKEAKFNVKLLKVNDPSNQDLIVLDENDLCVFVTDDYLIISKEKQVMLWNVSSSPVYVSDPFRLMLSGGVNFCSTFDNNKIVVVQKTVVQIYNFGSPLKPNWTLDSSFFFDRSVATPFSQPEEFSSYPLIFGCLVIDKLFVGVLASGEVHVWNLISGIKLKKVKTPFTNCDEVIKVVESEKLLKDFVIVFRRNAVYHFYVLCMASLDYYPFTTNQENQIYPSCVIQSGLLAVCSENQFKIFDYRTSQLVLIVPAEYTVGVLSLDNHFLLIAKNTVHIFHTVTSAFESVLLALINPFEDINGFNNIICGKFLITFHMSGDVTWEIDLKSKPTKITHFRKSIYSFSSTINKACTKGAQNSWNIGGVEITSFW</sequence>
<dbReference type="EMBL" id="GEBQ01021777">
    <property type="protein sequence ID" value="JAT18200.1"/>
    <property type="molecule type" value="Transcribed_RNA"/>
</dbReference>
<gene>
    <name evidence="2" type="ORF">g.44076</name>
</gene>